<evidence type="ECO:0000313" key="4">
    <source>
        <dbReference type="Proteomes" id="UP000199568"/>
    </source>
</evidence>
<keyword evidence="3" id="KW-0808">Transferase</keyword>
<feature type="transmembrane region" description="Helical" evidence="1">
    <location>
        <begin position="93"/>
        <end position="113"/>
    </location>
</feature>
<evidence type="ECO:0000256" key="1">
    <source>
        <dbReference type="SAM" id="Phobius"/>
    </source>
</evidence>
<keyword evidence="1" id="KW-0472">Membrane</keyword>
<evidence type="ECO:0000259" key="2">
    <source>
        <dbReference type="Pfam" id="PF00884"/>
    </source>
</evidence>
<feature type="transmembrane region" description="Helical" evidence="1">
    <location>
        <begin position="125"/>
        <end position="144"/>
    </location>
</feature>
<protein>
    <submittedName>
        <fullName evidence="3">Phosphoethanolamine transferase for glucans (OPG), alkaline phosphatase superfamily</fullName>
    </submittedName>
</protein>
<feature type="domain" description="Sulfatase N-terminal" evidence="2">
    <location>
        <begin position="208"/>
        <end position="419"/>
    </location>
</feature>
<dbReference type="STRING" id="426128.SAMN05660297_01707"/>
<name>A0A1I0CR19_9FIRM</name>
<dbReference type="InterPro" id="IPR017850">
    <property type="entry name" value="Alkaline_phosphatase_core_sf"/>
</dbReference>
<dbReference type="SUPFAM" id="SSF53649">
    <property type="entry name" value="Alkaline phosphatase-like"/>
    <property type="match status" value="1"/>
</dbReference>
<keyword evidence="1" id="KW-0812">Transmembrane</keyword>
<dbReference type="RefSeq" id="WP_090442278.1">
    <property type="nucleotide sequence ID" value="NZ_FOHU01000006.1"/>
</dbReference>
<dbReference type="EMBL" id="FOHU01000006">
    <property type="protein sequence ID" value="SET21755.1"/>
    <property type="molecule type" value="Genomic_DNA"/>
</dbReference>
<dbReference type="OrthoDB" id="2082931at2"/>
<keyword evidence="1" id="KW-1133">Transmembrane helix</keyword>
<feature type="transmembrane region" description="Helical" evidence="1">
    <location>
        <begin position="29"/>
        <end position="51"/>
    </location>
</feature>
<dbReference type="AlphaFoldDB" id="A0A1I0CR19"/>
<dbReference type="Gene3D" id="3.40.720.10">
    <property type="entry name" value="Alkaline Phosphatase, subunit A"/>
    <property type="match status" value="1"/>
</dbReference>
<feature type="transmembrane region" description="Helical" evidence="1">
    <location>
        <begin position="58"/>
        <end position="78"/>
    </location>
</feature>
<feature type="transmembrane region" description="Helical" evidence="1">
    <location>
        <begin position="5"/>
        <end position="23"/>
    </location>
</feature>
<organism evidence="3 4">
    <name type="scientific">Natronincola peptidivorans</name>
    <dbReference type="NCBI Taxonomy" id="426128"/>
    <lineage>
        <taxon>Bacteria</taxon>
        <taxon>Bacillati</taxon>
        <taxon>Bacillota</taxon>
        <taxon>Clostridia</taxon>
        <taxon>Peptostreptococcales</taxon>
        <taxon>Natronincolaceae</taxon>
        <taxon>Natronincola</taxon>
    </lineage>
</organism>
<dbReference type="Proteomes" id="UP000199568">
    <property type="component" value="Unassembled WGS sequence"/>
</dbReference>
<proteinExistence type="predicted"/>
<dbReference type="InterPro" id="IPR000917">
    <property type="entry name" value="Sulfatase_N"/>
</dbReference>
<keyword evidence="4" id="KW-1185">Reference proteome</keyword>
<gene>
    <name evidence="3" type="ORF">SAMN05660297_01707</name>
</gene>
<reference evidence="3 4" key="1">
    <citation type="submission" date="2016-10" db="EMBL/GenBank/DDBJ databases">
        <authorList>
            <person name="de Groot N.N."/>
        </authorList>
    </citation>
    <scope>NUCLEOTIDE SEQUENCE [LARGE SCALE GENOMIC DNA]</scope>
    <source>
        <strain evidence="3 4">DSM 18979</strain>
    </source>
</reference>
<evidence type="ECO:0000313" key="3">
    <source>
        <dbReference type="EMBL" id="SET21755.1"/>
    </source>
</evidence>
<accession>A0A1I0CR19</accession>
<sequence>MKKEIILHPVLFAIYPIVFLYSYNINQVTISQLVLPLGLSAMMSFIIWMCMGRLTKDLYKAGLITTMFCGLFYGYGYLYNVLENTKFYYAKHIYLIPFVILLWGYGSFFISLIKRVEVLRSLNKILNIIALVLVSINVLSIVAFEVQGVITSNTNNYQEQETLIDSTSSNNNLPDIYFILPDEYASIDTINEIYGYDNHEFVSFLEETGFYIANNSQSKYPSTILSLSSILNMDYIDDVADPTSLITNSPVQTFLEEKGYKTYWFGNRYYINRFNIEADKYFNFFEEESTYYVDEFHMFVLNSTILNPFHELLSHEKYDRDSHRASVQYKKDNFLAVLDIEEPKFVLLHFLIPHDPFIFGENGEVIDYENQYNWADKEYYLGQFKYTSKVMQELITHILEKQNKRDSIIIVLSDHGPRGGIKRDITIPTVHHHKVFSAFYFPNEGDSMLYDDITPTNVFRVLFNQYFGSEFELLEDFDYEKNK</sequence>
<dbReference type="GO" id="GO:0016740">
    <property type="term" value="F:transferase activity"/>
    <property type="evidence" value="ECO:0007669"/>
    <property type="project" value="UniProtKB-KW"/>
</dbReference>
<dbReference type="Pfam" id="PF00884">
    <property type="entry name" value="Sulfatase"/>
    <property type="match status" value="1"/>
</dbReference>